<reference evidence="1" key="1">
    <citation type="submission" date="2022-08" db="EMBL/GenBank/DDBJ databases">
        <title>Genome Sequence of Fusarium decemcellulare.</title>
        <authorList>
            <person name="Buettner E."/>
        </authorList>
    </citation>
    <scope>NUCLEOTIDE SEQUENCE</scope>
    <source>
        <strain evidence="1">Babe19</strain>
    </source>
</reference>
<evidence type="ECO:0000313" key="2">
    <source>
        <dbReference type="Proteomes" id="UP001148629"/>
    </source>
</evidence>
<name>A0ACC1SHW1_9HYPO</name>
<sequence>MLEQWFQIRTIEERRNHEKNVQEMDHDNVTSPPTPWAINLVEEFSKLVHRLTETPNVSLDELKDFLCDRVSTHTRRDFVGKLVRKDIQEAMQWLEDKGVPATPQQSKRHSQRSGHGRPHQHTDEDETEAEDEIETDGDEEDEEDDVDEESEMQDGPHSDDEEERGSEWWNGREICRGQRVETTHQGQGNLRKRTITHADDDCDDAQDTPPSSTKRSRIEVQLPTCGRPIEVQEQRRTPLGSPQETFQTPQPDCMEMPHTVPHGQGRRNDGPTETHPKKLYLTWLDDQIVGFKNTAQRSRVEMNAIVDRQHTLAREIEAKTRAKRQSGTGIFSAQERLDEVMTKSATESALHQDLLRLVDKHASVIPSELRAAMEALNSSRNNNTNSQMQAEADLSSQQEYLETVCNSLQALKQEAACLDSKFEMMRESAEGSERQMSSHAILWRFVEMGPSMIELLEQSEFEFLDQWTKDKLAEANGKVDVQADMESTG</sequence>
<proteinExistence type="predicted"/>
<organism evidence="1 2">
    <name type="scientific">Fusarium decemcellulare</name>
    <dbReference type="NCBI Taxonomy" id="57161"/>
    <lineage>
        <taxon>Eukaryota</taxon>
        <taxon>Fungi</taxon>
        <taxon>Dikarya</taxon>
        <taxon>Ascomycota</taxon>
        <taxon>Pezizomycotina</taxon>
        <taxon>Sordariomycetes</taxon>
        <taxon>Hypocreomycetidae</taxon>
        <taxon>Hypocreales</taxon>
        <taxon>Nectriaceae</taxon>
        <taxon>Fusarium</taxon>
        <taxon>Fusarium decemcellulare species complex</taxon>
    </lineage>
</organism>
<keyword evidence="2" id="KW-1185">Reference proteome</keyword>
<evidence type="ECO:0000313" key="1">
    <source>
        <dbReference type="EMBL" id="KAJ3539986.1"/>
    </source>
</evidence>
<protein>
    <submittedName>
        <fullName evidence="1">Uncharacterized protein</fullName>
    </submittedName>
</protein>
<accession>A0ACC1SHW1</accession>
<gene>
    <name evidence="1" type="ORF">NM208_g5259</name>
</gene>
<dbReference type="EMBL" id="JANRMS010000430">
    <property type="protein sequence ID" value="KAJ3539986.1"/>
    <property type="molecule type" value="Genomic_DNA"/>
</dbReference>
<dbReference type="Proteomes" id="UP001148629">
    <property type="component" value="Unassembled WGS sequence"/>
</dbReference>
<comment type="caution">
    <text evidence="1">The sequence shown here is derived from an EMBL/GenBank/DDBJ whole genome shotgun (WGS) entry which is preliminary data.</text>
</comment>